<reference evidence="6 7" key="1">
    <citation type="submission" date="2017-10" db="EMBL/GenBank/DDBJ databases">
        <title>Bacillus sp. nov., a halophilic bacterium isolated from a Keqin Lake.</title>
        <authorList>
            <person name="Wang H."/>
        </authorList>
    </citation>
    <scope>NUCLEOTIDE SEQUENCE [LARGE SCALE GENOMIC DNA]</scope>
    <source>
        <strain evidence="6 7">KCTC 13187</strain>
    </source>
</reference>
<keyword evidence="2 4" id="KW-0547">Nucleotide-binding</keyword>
<dbReference type="InterPro" id="IPR011009">
    <property type="entry name" value="Kinase-like_dom_sf"/>
</dbReference>
<dbReference type="InterPro" id="IPR000719">
    <property type="entry name" value="Prot_kinase_dom"/>
</dbReference>
<dbReference type="PANTHER" id="PTHR45832">
    <property type="entry name" value="SERINE/THREONINE-PROTEIN KINASE SAMKA-RELATED-RELATED"/>
    <property type="match status" value="1"/>
</dbReference>
<evidence type="ECO:0000256" key="2">
    <source>
        <dbReference type="ARBA" id="ARBA00022741"/>
    </source>
</evidence>
<accession>A0A3A9KCC9</accession>
<protein>
    <submittedName>
        <fullName evidence="6">Protein kinase</fullName>
    </submittedName>
</protein>
<gene>
    <name evidence="6" type="ORF">CR203_06810</name>
</gene>
<dbReference type="OrthoDB" id="9788659at2"/>
<keyword evidence="6" id="KW-0418">Kinase</keyword>
<evidence type="ECO:0000313" key="7">
    <source>
        <dbReference type="Proteomes" id="UP000281498"/>
    </source>
</evidence>
<comment type="caution">
    <text evidence="6">The sequence shown here is derived from an EMBL/GenBank/DDBJ whole genome shotgun (WGS) entry which is preliminary data.</text>
</comment>
<dbReference type="EMBL" id="PDOE01000002">
    <property type="protein sequence ID" value="RKL68192.1"/>
    <property type="molecule type" value="Genomic_DNA"/>
</dbReference>
<evidence type="ECO:0000256" key="1">
    <source>
        <dbReference type="ARBA" id="ARBA00008874"/>
    </source>
</evidence>
<dbReference type="Proteomes" id="UP000281498">
    <property type="component" value="Unassembled WGS sequence"/>
</dbReference>
<evidence type="ECO:0000256" key="3">
    <source>
        <dbReference type="ARBA" id="ARBA00022840"/>
    </source>
</evidence>
<feature type="domain" description="Protein kinase" evidence="5">
    <location>
        <begin position="34"/>
        <end position="276"/>
    </location>
</feature>
<dbReference type="GO" id="GO:0004672">
    <property type="term" value="F:protein kinase activity"/>
    <property type="evidence" value="ECO:0007669"/>
    <property type="project" value="InterPro"/>
</dbReference>
<dbReference type="InterPro" id="IPR017441">
    <property type="entry name" value="Protein_kinase_ATP_BS"/>
</dbReference>
<dbReference type="PROSITE" id="PS50011">
    <property type="entry name" value="PROTEIN_KINASE_DOM"/>
    <property type="match status" value="1"/>
</dbReference>
<sequence>MGGGQVIILKFFKRLFRLCIDRHYKRHAVIRHSYRVQSLLGVGSYGTTYLCKDLTTNRICVVKQMTKSKRKKVIQEQFKQETTLLAQLNETNIPTLYDSFIFENTLFIAMEYMEGINLEDVLFLKKQRFSEKESLLLIHELMQILASIHSSGIVHGDIRIPNVILQDASKPAIIDFGLAKQWKSASDQSDPKANETKLALLREDFYDLGDLLLFLLYSNYDSGIKKGRPWTEELTLHPKTSHLLKRLLRMEKPYWNITEIMEDVTQAIAQLHSNKH</sequence>
<dbReference type="PROSITE" id="PS00107">
    <property type="entry name" value="PROTEIN_KINASE_ATP"/>
    <property type="match status" value="1"/>
</dbReference>
<evidence type="ECO:0000313" key="6">
    <source>
        <dbReference type="EMBL" id="RKL68192.1"/>
    </source>
</evidence>
<proteinExistence type="inferred from homology"/>
<dbReference type="AlphaFoldDB" id="A0A3A9KCC9"/>
<dbReference type="PANTHER" id="PTHR45832:SF22">
    <property type="entry name" value="SERINE_THREONINE-PROTEIN KINASE SAMKA-RELATED"/>
    <property type="match status" value="1"/>
</dbReference>
<feature type="binding site" evidence="4">
    <location>
        <position position="63"/>
    </location>
    <ligand>
        <name>ATP</name>
        <dbReference type="ChEBI" id="CHEBI:30616"/>
    </ligand>
</feature>
<dbReference type="Gene3D" id="1.10.510.10">
    <property type="entry name" value="Transferase(Phosphotransferase) domain 1"/>
    <property type="match status" value="1"/>
</dbReference>
<evidence type="ECO:0000259" key="5">
    <source>
        <dbReference type="PROSITE" id="PS50011"/>
    </source>
</evidence>
<evidence type="ECO:0000256" key="4">
    <source>
        <dbReference type="PROSITE-ProRule" id="PRU10141"/>
    </source>
</evidence>
<dbReference type="Pfam" id="PF00069">
    <property type="entry name" value="Pkinase"/>
    <property type="match status" value="1"/>
</dbReference>
<organism evidence="6 7">
    <name type="scientific">Salipaludibacillus neizhouensis</name>
    <dbReference type="NCBI Taxonomy" id="885475"/>
    <lineage>
        <taxon>Bacteria</taxon>
        <taxon>Bacillati</taxon>
        <taxon>Bacillota</taxon>
        <taxon>Bacilli</taxon>
        <taxon>Bacillales</taxon>
        <taxon>Bacillaceae</taxon>
    </lineage>
</organism>
<keyword evidence="3 4" id="KW-0067">ATP-binding</keyword>
<comment type="similarity">
    <text evidence="1">Belongs to the protein kinase superfamily. STE Ser/Thr protein kinase family. STE20 subfamily.</text>
</comment>
<dbReference type="SUPFAM" id="SSF56112">
    <property type="entry name" value="Protein kinase-like (PK-like)"/>
    <property type="match status" value="1"/>
</dbReference>
<name>A0A3A9KCC9_9BACI</name>
<dbReference type="InterPro" id="IPR051931">
    <property type="entry name" value="PAK3-like"/>
</dbReference>
<keyword evidence="7" id="KW-1185">Reference proteome</keyword>
<dbReference type="GO" id="GO:0005524">
    <property type="term" value="F:ATP binding"/>
    <property type="evidence" value="ECO:0007669"/>
    <property type="project" value="UniProtKB-UniRule"/>
</dbReference>
<keyword evidence="6" id="KW-0808">Transferase</keyword>